<reference evidence="4 5" key="1">
    <citation type="journal article" date="2015" name="Genome Announc.">
        <title>Expanding the biotechnology potential of lactobacilli through comparative genomics of 213 strains and associated genera.</title>
        <authorList>
            <person name="Sun Z."/>
            <person name="Harris H.M."/>
            <person name="McCann A."/>
            <person name="Guo C."/>
            <person name="Argimon S."/>
            <person name="Zhang W."/>
            <person name="Yang X."/>
            <person name="Jeffery I.B."/>
            <person name="Cooney J.C."/>
            <person name="Kagawa T.F."/>
            <person name="Liu W."/>
            <person name="Song Y."/>
            <person name="Salvetti E."/>
            <person name="Wrobel A."/>
            <person name="Rasinkangas P."/>
            <person name="Parkhill J."/>
            <person name="Rea M.C."/>
            <person name="O'Sullivan O."/>
            <person name="Ritari J."/>
            <person name="Douillard F.P."/>
            <person name="Paul Ross R."/>
            <person name="Yang R."/>
            <person name="Briner A.E."/>
            <person name="Felis G.E."/>
            <person name="de Vos W.M."/>
            <person name="Barrangou R."/>
            <person name="Klaenhammer T.R."/>
            <person name="Caufield P.W."/>
            <person name="Cui Y."/>
            <person name="Zhang H."/>
            <person name="O'Toole P.W."/>
        </authorList>
    </citation>
    <scope>NUCLEOTIDE SEQUENCE [LARGE SCALE GENOMIC DNA]</scope>
    <source>
        <strain evidence="4 5">DSM 19674</strain>
    </source>
</reference>
<evidence type="ECO:0000313" key="5">
    <source>
        <dbReference type="Proteomes" id="UP000051515"/>
    </source>
</evidence>
<dbReference type="Proteomes" id="UP000051515">
    <property type="component" value="Unassembled WGS sequence"/>
</dbReference>
<dbReference type="PANTHER" id="PTHR43479">
    <property type="entry name" value="ACREF/ENVCD OPERON REPRESSOR-RELATED"/>
    <property type="match status" value="1"/>
</dbReference>
<dbReference type="Gene3D" id="1.10.10.60">
    <property type="entry name" value="Homeodomain-like"/>
    <property type="match status" value="1"/>
</dbReference>
<dbReference type="PATRIC" id="fig|1423788.3.peg.1967"/>
<dbReference type="EMBL" id="AZDY01000037">
    <property type="protein sequence ID" value="KRK83097.1"/>
    <property type="molecule type" value="Genomic_DNA"/>
</dbReference>
<feature type="DNA-binding region" description="H-T-H motif" evidence="2">
    <location>
        <begin position="39"/>
        <end position="58"/>
    </location>
</feature>
<keyword evidence="1 2" id="KW-0238">DNA-binding</keyword>
<dbReference type="RefSeq" id="WP_056952429.1">
    <property type="nucleotide sequence ID" value="NZ_AZDY01000037.1"/>
</dbReference>
<dbReference type="GO" id="GO:0003677">
    <property type="term" value="F:DNA binding"/>
    <property type="evidence" value="ECO:0007669"/>
    <property type="project" value="UniProtKB-UniRule"/>
</dbReference>
<accession>A0A0R1KQW6</accession>
<dbReference type="PANTHER" id="PTHR43479:SF11">
    <property type="entry name" value="ACREF_ENVCD OPERON REPRESSOR-RELATED"/>
    <property type="match status" value="1"/>
</dbReference>
<dbReference type="InterPro" id="IPR050624">
    <property type="entry name" value="HTH-type_Tx_Regulator"/>
</dbReference>
<proteinExistence type="predicted"/>
<evidence type="ECO:0000256" key="1">
    <source>
        <dbReference type="ARBA" id="ARBA00023125"/>
    </source>
</evidence>
<dbReference type="Gene3D" id="1.10.357.10">
    <property type="entry name" value="Tetracycline Repressor, domain 2"/>
    <property type="match status" value="1"/>
</dbReference>
<protein>
    <recommendedName>
        <fullName evidence="3">HTH tetR-type domain-containing protein</fullName>
    </recommendedName>
</protein>
<dbReference type="STRING" id="1423788.FC78_GL001905"/>
<evidence type="ECO:0000256" key="2">
    <source>
        <dbReference type="PROSITE-ProRule" id="PRU00335"/>
    </source>
</evidence>
<evidence type="ECO:0000313" key="4">
    <source>
        <dbReference type="EMBL" id="KRK83097.1"/>
    </source>
</evidence>
<dbReference type="PRINTS" id="PR00455">
    <property type="entry name" value="HTHTETR"/>
</dbReference>
<dbReference type="Pfam" id="PF00440">
    <property type="entry name" value="TetR_N"/>
    <property type="match status" value="1"/>
</dbReference>
<dbReference type="PROSITE" id="PS50977">
    <property type="entry name" value="HTH_TETR_2"/>
    <property type="match status" value="1"/>
</dbReference>
<gene>
    <name evidence="4" type="ORF">FC78_GL001905</name>
</gene>
<comment type="caution">
    <text evidence="4">The sequence shown here is derived from an EMBL/GenBank/DDBJ whole genome shotgun (WGS) entry which is preliminary data.</text>
</comment>
<feature type="domain" description="HTH tetR-type" evidence="3">
    <location>
        <begin position="16"/>
        <end position="76"/>
    </location>
</feature>
<name>A0A0R1KQW6_9LACO</name>
<keyword evidence="5" id="KW-1185">Reference proteome</keyword>
<sequence>MDKRKDTRIPVQKRGKDKKNRILLTAKKLFIEKNYFEVSTNEIAKQAGVSIGTLYSYFSSKDDILAELLNDYNNSFLPILKKINNQESFQAFKTDTKSWLSYLIDQLIEAEDKKFHLQIEMLSFVVPKVFDLRKKHNDQITDLIYEYFLYYANNTAVHEIRLLSIIIFDYISALVDELLYNKHSSSEKDDIKKYGIDSIYTIIKTHLN</sequence>
<dbReference type="AlphaFoldDB" id="A0A0R1KQW6"/>
<organism evidence="4 5">
    <name type="scientific">Companilactobacillus bobalius DSM 19674</name>
    <dbReference type="NCBI Taxonomy" id="1423788"/>
    <lineage>
        <taxon>Bacteria</taxon>
        <taxon>Bacillati</taxon>
        <taxon>Bacillota</taxon>
        <taxon>Bacilli</taxon>
        <taxon>Lactobacillales</taxon>
        <taxon>Lactobacillaceae</taxon>
        <taxon>Companilactobacillus</taxon>
        <taxon>Companilactobacillus bobalius</taxon>
    </lineage>
</organism>
<dbReference type="InterPro" id="IPR001647">
    <property type="entry name" value="HTH_TetR"/>
</dbReference>
<dbReference type="SUPFAM" id="SSF46689">
    <property type="entry name" value="Homeodomain-like"/>
    <property type="match status" value="1"/>
</dbReference>
<dbReference type="InterPro" id="IPR009057">
    <property type="entry name" value="Homeodomain-like_sf"/>
</dbReference>
<dbReference type="Pfam" id="PF22568">
    <property type="entry name" value="Tet_C_40"/>
    <property type="match status" value="1"/>
</dbReference>
<dbReference type="InterPro" id="IPR055155">
    <property type="entry name" value="SMU_134-like_C"/>
</dbReference>
<evidence type="ECO:0000259" key="3">
    <source>
        <dbReference type="PROSITE" id="PS50977"/>
    </source>
</evidence>
<dbReference type="OrthoDB" id="268339at2"/>